<accession>A0A7K3NT50</accession>
<evidence type="ECO:0000256" key="1">
    <source>
        <dbReference type="ARBA" id="ARBA00043985"/>
    </source>
</evidence>
<dbReference type="RefSeq" id="WP_163304039.1">
    <property type="nucleotide sequence ID" value="NZ_JAAGRQ010000182.1"/>
</dbReference>
<protein>
    <submittedName>
        <fullName evidence="4">Phage shock protein A</fullName>
    </submittedName>
</protein>
<sequence>MGIFTRFRDIISANISAMLDKAEDPEKLIRLMIQEMEETLVELKASCARTMAQAATARRQRDEAVHRAELWRGKAKLAVDKGREDLAREALLEKRRLEERALAMEAETAEFEGMIEACKGDLEKLEEKLASAKERRRVLVARHHRAAGKKRAGDELRRVQSADTLLRFEEFENRIERLEAEADLAAPRERGAASRPGEPMTLEEKFARMEADEDIERELAALRPPRPETGGGK</sequence>
<keyword evidence="2" id="KW-0175">Coiled coil</keyword>
<comment type="similarity">
    <text evidence="1">Belongs to the PspA/Vipp/IM30 family.</text>
</comment>
<organism evidence="4 5">
    <name type="scientific">Desulfolutivibrio sulfodismutans</name>
    <dbReference type="NCBI Taxonomy" id="63561"/>
    <lineage>
        <taxon>Bacteria</taxon>
        <taxon>Pseudomonadati</taxon>
        <taxon>Thermodesulfobacteriota</taxon>
        <taxon>Desulfovibrionia</taxon>
        <taxon>Desulfovibrionales</taxon>
        <taxon>Desulfovibrionaceae</taxon>
        <taxon>Desulfolutivibrio</taxon>
    </lineage>
</organism>
<keyword evidence="5" id="KW-1185">Reference proteome</keyword>
<feature type="coiled-coil region" evidence="2">
    <location>
        <begin position="87"/>
        <end position="181"/>
    </location>
</feature>
<evidence type="ECO:0000256" key="3">
    <source>
        <dbReference type="SAM" id="MobiDB-lite"/>
    </source>
</evidence>
<reference evidence="4 5" key="1">
    <citation type="submission" date="2020-02" db="EMBL/GenBank/DDBJ databases">
        <title>Comparative genomics of sulfur disproportionating microorganisms.</title>
        <authorList>
            <person name="Ward L.M."/>
            <person name="Bertran E."/>
            <person name="Johnston D.T."/>
        </authorList>
    </citation>
    <scope>NUCLEOTIDE SEQUENCE [LARGE SCALE GENOMIC DNA]</scope>
    <source>
        <strain evidence="4 5">DSM 3696</strain>
    </source>
</reference>
<evidence type="ECO:0000313" key="4">
    <source>
        <dbReference type="EMBL" id="NDY58983.1"/>
    </source>
</evidence>
<dbReference type="InterPro" id="IPR007157">
    <property type="entry name" value="PspA_VIPP1"/>
</dbReference>
<dbReference type="GO" id="GO:0009271">
    <property type="term" value="P:phage shock"/>
    <property type="evidence" value="ECO:0007669"/>
    <property type="project" value="TreeGrafter"/>
</dbReference>
<name>A0A7K3NT50_9BACT</name>
<dbReference type="Pfam" id="PF04012">
    <property type="entry name" value="PspA_IM30"/>
    <property type="match status" value="1"/>
</dbReference>
<evidence type="ECO:0000313" key="5">
    <source>
        <dbReference type="Proteomes" id="UP000469724"/>
    </source>
</evidence>
<feature type="region of interest" description="Disordered" evidence="3">
    <location>
        <begin position="185"/>
        <end position="233"/>
    </location>
</feature>
<gene>
    <name evidence="4" type="ORF">G3N56_19780</name>
</gene>
<evidence type="ECO:0000256" key="2">
    <source>
        <dbReference type="SAM" id="Coils"/>
    </source>
</evidence>
<dbReference type="Proteomes" id="UP000469724">
    <property type="component" value="Unassembled WGS sequence"/>
</dbReference>
<dbReference type="PANTHER" id="PTHR31088:SF6">
    <property type="entry name" value="PHAGE SHOCK PROTEIN A"/>
    <property type="match status" value="1"/>
</dbReference>
<dbReference type="EMBL" id="JAAGRQ010000182">
    <property type="protein sequence ID" value="NDY58983.1"/>
    <property type="molecule type" value="Genomic_DNA"/>
</dbReference>
<dbReference type="AlphaFoldDB" id="A0A7K3NT50"/>
<proteinExistence type="inferred from homology"/>
<dbReference type="PANTHER" id="PTHR31088">
    <property type="entry name" value="MEMBRANE-ASSOCIATED PROTEIN VIPP1, CHLOROPLASTIC"/>
    <property type="match status" value="1"/>
</dbReference>
<dbReference type="GO" id="GO:0005829">
    <property type="term" value="C:cytosol"/>
    <property type="evidence" value="ECO:0007669"/>
    <property type="project" value="TreeGrafter"/>
</dbReference>
<comment type="caution">
    <text evidence="4">The sequence shown here is derived from an EMBL/GenBank/DDBJ whole genome shotgun (WGS) entry which is preliminary data.</text>
</comment>